<proteinExistence type="predicted"/>
<dbReference type="AlphaFoldDB" id="A0A0C3PVZ6"/>
<name>A0A0C3PVZ6_PISTI</name>
<evidence type="ECO:0000313" key="1">
    <source>
        <dbReference type="EMBL" id="KIO13471.1"/>
    </source>
</evidence>
<dbReference type="HOGENOM" id="CLU_2942758_0_0_1"/>
<evidence type="ECO:0000313" key="2">
    <source>
        <dbReference type="Proteomes" id="UP000054217"/>
    </source>
</evidence>
<accession>A0A0C3PVZ6</accession>
<dbReference type="InParanoid" id="A0A0C3PVZ6"/>
<organism evidence="1 2">
    <name type="scientific">Pisolithus tinctorius Marx 270</name>
    <dbReference type="NCBI Taxonomy" id="870435"/>
    <lineage>
        <taxon>Eukaryota</taxon>
        <taxon>Fungi</taxon>
        <taxon>Dikarya</taxon>
        <taxon>Basidiomycota</taxon>
        <taxon>Agaricomycotina</taxon>
        <taxon>Agaricomycetes</taxon>
        <taxon>Agaricomycetidae</taxon>
        <taxon>Boletales</taxon>
        <taxon>Sclerodermatineae</taxon>
        <taxon>Pisolithaceae</taxon>
        <taxon>Pisolithus</taxon>
    </lineage>
</organism>
<dbReference type="Proteomes" id="UP000054217">
    <property type="component" value="Unassembled WGS sequence"/>
</dbReference>
<keyword evidence="2" id="KW-1185">Reference proteome</keyword>
<gene>
    <name evidence="1" type="ORF">M404DRAFT_580239</name>
</gene>
<reference evidence="1 2" key="1">
    <citation type="submission" date="2014-04" db="EMBL/GenBank/DDBJ databases">
        <authorList>
            <consortium name="DOE Joint Genome Institute"/>
            <person name="Kuo A."/>
            <person name="Kohler A."/>
            <person name="Costa M.D."/>
            <person name="Nagy L.G."/>
            <person name="Floudas D."/>
            <person name="Copeland A."/>
            <person name="Barry K.W."/>
            <person name="Cichocki N."/>
            <person name="Veneault-Fourrey C."/>
            <person name="LaButti K."/>
            <person name="Lindquist E.A."/>
            <person name="Lipzen A."/>
            <person name="Lundell T."/>
            <person name="Morin E."/>
            <person name="Murat C."/>
            <person name="Sun H."/>
            <person name="Tunlid A."/>
            <person name="Henrissat B."/>
            <person name="Grigoriev I.V."/>
            <person name="Hibbett D.S."/>
            <person name="Martin F."/>
            <person name="Nordberg H.P."/>
            <person name="Cantor M.N."/>
            <person name="Hua S.X."/>
        </authorList>
    </citation>
    <scope>NUCLEOTIDE SEQUENCE [LARGE SCALE GENOMIC DNA]</scope>
    <source>
        <strain evidence="1 2">Marx 270</strain>
    </source>
</reference>
<sequence length="60" mass="6831">MIGYRLVLCGKYAAASNRVAALVWPRLVSSTRLSHFGPLLQCRLTEVRRYLSAHTIWKEA</sequence>
<protein>
    <submittedName>
        <fullName evidence="1">Uncharacterized protein</fullName>
    </submittedName>
</protein>
<reference evidence="2" key="2">
    <citation type="submission" date="2015-01" db="EMBL/GenBank/DDBJ databases">
        <title>Evolutionary Origins and Diversification of the Mycorrhizal Mutualists.</title>
        <authorList>
            <consortium name="DOE Joint Genome Institute"/>
            <consortium name="Mycorrhizal Genomics Consortium"/>
            <person name="Kohler A."/>
            <person name="Kuo A."/>
            <person name="Nagy L.G."/>
            <person name="Floudas D."/>
            <person name="Copeland A."/>
            <person name="Barry K.W."/>
            <person name="Cichocki N."/>
            <person name="Veneault-Fourrey C."/>
            <person name="LaButti K."/>
            <person name="Lindquist E.A."/>
            <person name="Lipzen A."/>
            <person name="Lundell T."/>
            <person name="Morin E."/>
            <person name="Murat C."/>
            <person name="Riley R."/>
            <person name="Ohm R."/>
            <person name="Sun H."/>
            <person name="Tunlid A."/>
            <person name="Henrissat B."/>
            <person name="Grigoriev I.V."/>
            <person name="Hibbett D.S."/>
            <person name="Martin F."/>
        </authorList>
    </citation>
    <scope>NUCLEOTIDE SEQUENCE [LARGE SCALE GENOMIC DNA]</scope>
    <source>
        <strain evidence="2">Marx 270</strain>
    </source>
</reference>
<dbReference type="EMBL" id="KN831946">
    <property type="protein sequence ID" value="KIO13471.1"/>
    <property type="molecule type" value="Genomic_DNA"/>
</dbReference>